<dbReference type="EMBL" id="JADBGI010000003">
    <property type="protein sequence ID" value="MBE2997984.1"/>
    <property type="molecule type" value="Genomic_DNA"/>
</dbReference>
<evidence type="ECO:0000313" key="3">
    <source>
        <dbReference type="Proteomes" id="UP000806528"/>
    </source>
</evidence>
<feature type="region of interest" description="Disordered" evidence="1">
    <location>
        <begin position="86"/>
        <end position="115"/>
    </location>
</feature>
<sequence>MEEPQVSEDAGDTGEPEGPETTGEPEAPEAPESSEATGETEDDGHPGGEGGGEGGGEHHVENGSERWSRIRNEAKQIRRASRKRFLKGIGSGAKQVGREVGGAASRVVRAVRNPD</sequence>
<accession>A0ABR9P2C3</accession>
<keyword evidence="3" id="KW-1185">Reference proteome</keyword>
<feature type="compositionally biased region" description="Low complexity" evidence="1">
    <location>
        <begin position="19"/>
        <end position="37"/>
    </location>
</feature>
<evidence type="ECO:0000256" key="1">
    <source>
        <dbReference type="SAM" id="MobiDB-lite"/>
    </source>
</evidence>
<gene>
    <name evidence="2" type="ORF">IDM40_04570</name>
</gene>
<reference evidence="2 3" key="1">
    <citation type="submission" date="2020-09" db="EMBL/GenBank/DDBJ databases">
        <title>Diversity and distribution of actinomycetes associated with coral in the coast of Hainan.</title>
        <authorList>
            <person name="Li F."/>
        </authorList>
    </citation>
    <scope>NUCLEOTIDE SEQUENCE [LARGE SCALE GENOMIC DNA]</scope>
    <source>
        <strain evidence="2 3">HNM0947</strain>
    </source>
</reference>
<feature type="region of interest" description="Disordered" evidence="1">
    <location>
        <begin position="1"/>
        <end position="69"/>
    </location>
</feature>
<feature type="compositionally biased region" description="Low complexity" evidence="1">
    <location>
        <begin position="101"/>
        <end position="115"/>
    </location>
</feature>
<feature type="compositionally biased region" description="Basic and acidic residues" evidence="1">
    <location>
        <begin position="55"/>
        <end position="69"/>
    </location>
</feature>
<feature type="compositionally biased region" description="Acidic residues" evidence="1">
    <location>
        <begin position="1"/>
        <end position="18"/>
    </location>
</feature>
<evidence type="ECO:0000313" key="2">
    <source>
        <dbReference type="EMBL" id="MBE2997984.1"/>
    </source>
</evidence>
<dbReference type="RefSeq" id="WP_193120622.1">
    <property type="nucleotide sequence ID" value="NZ_JADBGI010000003.1"/>
</dbReference>
<dbReference type="Proteomes" id="UP000806528">
    <property type="component" value="Unassembled WGS sequence"/>
</dbReference>
<comment type="caution">
    <text evidence="2">The sequence shown here is derived from an EMBL/GenBank/DDBJ whole genome shotgun (WGS) entry which is preliminary data.</text>
</comment>
<protein>
    <submittedName>
        <fullName evidence="2">Uncharacterized protein</fullName>
    </submittedName>
</protein>
<name>A0ABR9P2C3_9ACTN</name>
<proteinExistence type="predicted"/>
<organism evidence="2 3">
    <name type="scientific">Nocardiopsis coralli</name>
    <dbReference type="NCBI Taxonomy" id="2772213"/>
    <lineage>
        <taxon>Bacteria</taxon>
        <taxon>Bacillati</taxon>
        <taxon>Actinomycetota</taxon>
        <taxon>Actinomycetes</taxon>
        <taxon>Streptosporangiales</taxon>
        <taxon>Nocardiopsidaceae</taxon>
        <taxon>Nocardiopsis</taxon>
    </lineage>
</organism>